<proteinExistence type="predicted"/>
<protein>
    <recommendedName>
        <fullName evidence="4">Double zinc ribbon</fullName>
    </recommendedName>
</protein>
<evidence type="ECO:0008006" key="4">
    <source>
        <dbReference type="Google" id="ProtNLM"/>
    </source>
</evidence>
<gene>
    <name evidence="2" type="ORF">SPSIL_047860</name>
</gene>
<dbReference type="EMBL" id="CP155573">
    <property type="protein sequence ID" value="XFO68563.1"/>
    <property type="molecule type" value="Genomic_DNA"/>
</dbReference>
<organism evidence="2 3">
    <name type="scientific">Sporomusa silvacetica DSM 10669</name>
    <dbReference type="NCBI Taxonomy" id="1123289"/>
    <lineage>
        <taxon>Bacteria</taxon>
        <taxon>Bacillati</taxon>
        <taxon>Bacillota</taxon>
        <taxon>Negativicutes</taxon>
        <taxon>Selenomonadales</taxon>
        <taxon>Sporomusaceae</taxon>
        <taxon>Sporomusa</taxon>
    </lineage>
</organism>
<feature type="region of interest" description="Disordered" evidence="1">
    <location>
        <begin position="69"/>
        <end position="94"/>
    </location>
</feature>
<name>A0ABZ3IT57_9FIRM</name>
<sequence length="94" mass="10551">MCWSCNPYCGGCKPPKEKPRACPICGTYNFPERKNCKRCGTELPPLPKRPTVMCLYVDDLCANPCNKHKKPSQDGIVKTCKYRTPPPNTSDNSE</sequence>
<evidence type="ECO:0000313" key="3">
    <source>
        <dbReference type="Proteomes" id="UP000216752"/>
    </source>
</evidence>
<reference evidence="2" key="1">
    <citation type="submission" date="2024-05" db="EMBL/GenBank/DDBJ databases">
        <title>Isolation and characterization of Sporomusa carbonis sp. nov., a carboxydotrophic hydrogenogen in the genus of Sporomusa isolated from a charcoal burning pile.</title>
        <authorList>
            <person name="Boeer T."/>
            <person name="Rosenbaum F."/>
            <person name="Eysell L."/>
            <person name="Mueller V."/>
            <person name="Daniel R."/>
            <person name="Poehlein A."/>
        </authorList>
    </citation>
    <scope>NUCLEOTIDE SEQUENCE [LARGE SCALE GENOMIC DNA]</scope>
    <source>
        <strain evidence="2">DSM 10669</strain>
    </source>
</reference>
<dbReference type="Proteomes" id="UP000216752">
    <property type="component" value="Chromosome"/>
</dbReference>
<keyword evidence="3" id="KW-1185">Reference proteome</keyword>
<accession>A0ABZ3IT57</accession>
<evidence type="ECO:0000313" key="2">
    <source>
        <dbReference type="EMBL" id="XFO68563.1"/>
    </source>
</evidence>
<evidence type="ECO:0000256" key="1">
    <source>
        <dbReference type="SAM" id="MobiDB-lite"/>
    </source>
</evidence>